<reference evidence="1" key="1">
    <citation type="submission" date="2021-06" db="EMBL/GenBank/DDBJ databases">
        <title>Comparative genomics, transcriptomics and evolutionary studies reveal genomic signatures of adaptation to plant cell wall in hemibiotrophic fungi.</title>
        <authorList>
            <consortium name="DOE Joint Genome Institute"/>
            <person name="Baroncelli R."/>
            <person name="Diaz J.F."/>
            <person name="Benocci T."/>
            <person name="Peng M."/>
            <person name="Battaglia E."/>
            <person name="Haridas S."/>
            <person name="Andreopoulos W."/>
            <person name="Labutti K."/>
            <person name="Pangilinan J."/>
            <person name="Floch G.L."/>
            <person name="Makela M.R."/>
            <person name="Henrissat B."/>
            <person name="Grigoriev I.V."/>
            <person name="Crouch J.A."/>
            <person name="De Vries R.P."/>
            <person name="Sukno S.A."/>
            <person name="Thon M.R."/>
        </authorList>
    </citation>
    <scope>NUCLEOTIDE SEQUENCE</scope>
    <source>
        <strain evidence="1">CBS 125086</strain>
    </source>
</reference>
<protein>
    <submittedName>
        <fullName evidence="1">Uncharacterized protein</fullName>
    </submittedName>
</protein>
<organism evidence="1 2">
    <name type="scientific">Colletotrichum navitas</name>
    <dbReference type="NCBI Taxonomy" id="681940"/>
    <lineage>
        <taxon>Eukaryota</taxon>
        <taxon>Fungi</taxon>
        <taxon>Dikarya</taxon>
        <taxon>Ascomycota</taxon>
        <taxon>Pezizomycotina</taxon>
        <taxon>Sordariomycetes</taxon>
        <taxon>Hypocreomycetidae</taxon>
        <taxon>Glomerellales</taxon>
        <taxon>Glomerellaceae</taxon>
        <taxon>Colletotrichum</taxon>
        <taxon>Colletotrichum graminicola species complex</taxon>
    </lineage>
</organism>
<dbReference type="EMBL" id="JAHLJV010000084">
    <property type="protein sequence ID" value="KAK1573892.1"/>
    <property type="molecule type" value="Genomic_DNA"/>
</dbReference>
<evidence type="ECO:0000313" key="2">
    <source>
        <dbReference type="Proteomes" id="UP001230504"/>
    </source>
</evidence>
<name>A0AAD8PPG3_9PEZI</name>
<dbReference type="RefSeq" id="XP_060409463.1">
    <property type="nucleotide sequence ID" value="XM_060555683.1"/>
</dbReference>
<evidence type="ECO:0000313" key="1">
    <source>
        <dbReference type="EMBL" id="KAK1573892.1"/>
    </source>
</evidence>
<sequence length="69" mass="7932">MSQNLKYRPIDVRPGLASSLVNVRLWLEDCLQDHKGCMSRKLTLAKLPKRLIEILNERDLSLVEGVDKD</sequence>
<keyword evidence="2" id="KW-1185">Reference proteome</keyword>
<proteinExistence type="predicted"/>
<dbReference type="GeneID" id="85439923"/>
<gene>
    <name evidence="1" type="ORF">LY79DRAFT_524986</name>
</gene>
<comment type="caution">
    <text evidence="1">The sequence shown here is derived from an EMBL/GenBank/DDBJ whole genome shotgun (WGS) entry which is preliminary data.</text>
</comment>
<dbReference type="Proteomes" id="UP001230504">
    <property type="component" value="Unassembled WGS sequence"/>
</dbReference>
<dbReference type="AlphaFoldDB" id="A0AAD8PPG3"/>
<accession>A0AAD8PPG3</accession>